<sequence>MARVANTLLNGIQGTMGDMIFYQVNGVTYTRRRPNKRTNAQKKRMKKSPLNERSQGMFSMVQKYLKTLRSAIAFGYQEHTVGASLPYHACVSYTRKNCFAFDGRDYRIDPALIKVSRGSLMPPEGAKAEKVGEGILFTWRNNSWISSARPSDQAFIVIHDTENTTMDWVDLGNFREQGEHLFKLRSYYLNSSWHVYMAFSQKNYISKKRTLSDSVYLGVV</sequence>
<proteinExistence type="predicted"/>
<name>A0ABS3BMR1_9BACT</name>
<evidence type="ECO:0000313" key="3">
    <source>
        <dbReference type="Proteomes" id="UP000664698"/>
    </source>
</evidence>
<evidence type="ECO:0008006" key="4">
    <source>
        <dbReference type="Google" id="ProtNLM"/>
    </source>
</evidence>
<evidence type="ECO:0000256" key="1">
    <source>
        <dbReference type="SAM" id="MobiDB-lite"/>
    </source>
</evidence>
<organism evidence="2 3">
    <name type="scientific">Algoriphagus aestuariicola</name>
    <dbReference type="NCBI Taxonomy" id="1852016"/>
    <lineage>
        <taxon>Bacteria</taxon>
        <taxon>Pseudomonadati</taxon>
        <taxon>Bacteroidota</taxon>
        <taxon>Cytophagia</taxon>
        <taxon>Cytophagales</taxon>
        <taxon>Cyclobacteriaceae</taxon>
        <taxon>Algoriphagus</taxon>
    </lineage>
</organism>
<feature type="region of interest" description="Disordered" evidence="1">
    <location>
        <begin position="32"/>
        <end position="52"/>
    </location>
</feature>
<dbReference type="EMBL" id="JAFKCW010000001">
    <property type="protein sequence ID" value="MBN7800583.1"/>
    <property type="molecule type" value="Genomic_DNA"/>
</dbReference>
<accession>A0ABS3BMR1</accession>
<dbReference type="Proteomes" id="UP000664698">
    <property type="component" value="Unassembled WGS sequence"/>
</dbReference>
<keyword evidence="3" id="KW-1185">Reference proteome</keyword>
<reference evidence="2 3" key="1">
    <citation type="submission" date="2021-03" db="EMBL/GenBank/DDBJ databases">
        <title>novel species isolated from a fishpond in China.</title>
        <authorList>
            <person name="Lu H."/>
            <person name="Cai Z."/>
        </authorList>
    </citation>
    <scope>NUCLEOTIDE SEQUENCE [LARGE SCALE GENOMIC DNA]</scope>
    <source>
        <strain evidence="2 3">JCM 31546</strain>
    </source>
</reference>
<dbReference type="Pfam" id="PF19781">
    <property type="entry name" value="DUF6266"/>
    <property type="match status" value="1"/>
</dbReference>
<evidence type="ECO:0000313" key="2">
    <source>
        <dbReference type="EMBL" id="MBN7800583.1"/>
    </source>
</evidence>
<feature type="compositionally biased region" description="Basic residues" evidence="1">
    <location>
        <begin position="32"/>
        <end position="47"/>
    </location>
</feature>
<gene>
    <name evidence="2" type="ORF">J0A67_06910</name>
</gene>
<protein>
    <recommendedName>
        <fullName evidence="4">Coat protein</fullName>
    </recommendedName>
</protein>
<dbReference type="InterPro" id="IPR046233">
    <property type="entry name" value="DUF6266"/>
</dbReference>
<comment type="caution">
    <text evidence="2">The sequence shown here is derived from an EMBL/GenBank/DDBJ whole genome shotgun (WGS) entry which is preliminary data.</text>
</comment>
<dbReference type="RefSeq" id="WP_206568528.1">
    <property type="nucleotide sequence ID" value="NZ_JAFKCW010000001.1"/>
</dbReference>